<organism evidence="2 3">
    <name type="scientific">Edaphobacter modestus</name>
    <dbReference type="NCBI Taxonomy" id="388466"/>
    <lineage>
        <taxon>Bacteria</taxon>
        <taxon>Pseudomonadati</taxon>
        <taxon>Acidobacteriota</taxon>
        <taxon>Terriglobia</taxon>
        <taxon>Terriglobales</taxon>
        <taxon>Acidobacteriaceae</taxon>
        <taxon>Edaphobacter</taxon>
    </lineage>
</organism>
<dbReference type="AlphaFoldDB" id="A0A4Q7YTN8"/>
<dbReference type="PROSITE" id="PS51782">
    <property type="entry name" value="LYSM"/>
    <property type="match status" value="1"/>
</dbReference>
<feature type="domain" description="LysM" evidence="1">
    <location>
        <begin position="79"/>
        <end position="126"/>
    </location>
</feature>
<dbReference type="CDD" id="cd00118">
    <property type="entry name" value="LysM"/>
    <property type="match status" value="1"/>
</dbReference>
<proteinExistence type="predicted"/>
<dbReference type="Proteomes" id="UP000292958">
    <property type="component" value="Unassembled WGS sequence"/>
</dbReference>
<protein>
    <submittedName>
        <fullName evidence="2">LysM domain-containing protein</fullName>
    </submittedName>
</protein>
<comment type="caution">
    <text evidence="2">The sequence shown here is derived from an EMBL/GenBank/DDBJ whole genome shotgun (WGS) entry which is preliminary data.</text>
</comment>
<dbReference type="EMBL" id="SHKW01000001">
    <property type="protein sequence ID" value="RZU41192.1"/>
    <property type="molecule type" value="Genomic_DNA"/>
</dbReference>
<dbReference type="InterPro" id="IPR018392">
    <property type="entry name" value="LysM"/>
</dbReference>
<evidence type="ECO:0000259" key="1">
    <source>
        <dbReference type="PROSITE" id="PS51782"/>
    </source>
</evidence>
<accession>A0A4Q7YTN8</accession>
<dbReference type="Gene3D" id="3.10.350.10">
    <property type="entry name" value="LysM domain"/>
    <property type="match status" value="1"/>
</dbReference>
<sequence length="130" mass="14166">MANLEQLRQKYNPVILAINSFAEFGAKVEAVDLAGEQLHIKATVPSKVVANRVWDAIKLVDPSYSDLKHEIGTAGGDSQPYTIKSGDNLSKISKLFYGSPNKYTEIAKANGIENPDRIQAGQQINVPVLN</sequence>
<reference evidence="2 3" key="1">
    <citation type="submission" date="2019-02" db="EMBL/GenBank/DDBJ databases">
        <title>Genomic Encyclopedia of Archaeal and Bacterial Type Strains, Phase II (KMG-II): from individual species to whole genera.</title>
        <authorList>
            <person name="Goeker M."/>
        </authorList>
    </citation>
    <scope>NUCLEOTIDE SEQUENCE [LARGE SCALE GENOMIC DNA]</scope>
    <source>
        <strain evidence="2 3">DSM 18101</strain>
    </source>
</reference>
<dbReference type="Pfam" id="PF01476">
    <property type="entry name" value="LysM"/>
    <property type="match status" value="1"/>
</dbReference>
<dbReference type="RefSeq" id="WP_130419144.1">
    <property type="nucleotide sequence ID" value="NZ_SHKW01000001.1"/>
</dbReference>
<dbReference type="SMART" id="SM00257">
    <property type="entry name" value="LysM"/>
    <property type="match status" value="1"/>
</dbReference>
<evidence type="ECO:0000313" key="2">
    <source>
        <dbReference type="EMBL" id="RZU41192.1"/>
    </source>
</evidence>
<gene>
    <name evidence="2" type="ORF">BDD14_2694</name>
</gene>
<name>A0A4Q7YTN8_9BACT</name>
<keyword evidence="3" id="KW-1185">Reference proteome</keyword>
<evidence type="ECO:0000313" key="3">
    <source>
        <dbReference type="Proteomes" id="UP000292958"/>
    </source>
</evidence>
<dbReference type="SUPFAM" id="SSF54106">
    <property type="entry name" value="LysM domain"/>
    <property type="match status" value="1"/>
</dbReference>
<dbReference type="OrthoDB" id="117366at2"/>
<dbReference type="InterPro" id="IPR036779">
    <property type="entry name" value="LysM_dom_sf"/>
</dbReference>